<dbReference type="InterPro" id="IPR025700">
    <property type="entry name" value="Lys/Orn_oxygenase"/>
</dbReference>
<comment type="similarity">
    <text evidence="3">Belongs to the lysine N(6)-hydroxylase/L-ornithine N(5)-oxygenase family.</text>
</comment>
<dbReference type="EC" id="1.14.13.59" evidence="4"/>
<evidence type="ECO:0000313" key="16">
    <source>
        <dbReference type="EMBL" id="QIS09867.1"/>
    </source>
</evidence>
<evidence type="ECO:0000256" key="1">
    <source>
        <dbReference type="ARBA" id="ARBA00001974"/>
    </source>
</evidence>
<evidence type="ECO:0000256" key="9">
    <source>
        <dbReference type="ARBA" id="ARBA00023002"/>
    </source>
</evidence>
<dbReference type="Gene3D" id="2.30.110.10">
    <property type="entry name" value="Electron Transport, Fmn-binding Protein, Chain A"/>
    <property type="match status" value="1"/>
</dbReference>
<reference evidence="16 17" key="1">
    <citation type="journal article" date="2019" name="ACS Chem. Biol.">
        <title>Identification and Mobilization of a Cryptic Antibiotic Biosynthesis Gene Locus from a Human-Pathogenic Nocardia Isolate.</title>
        <authorList>
            <person name="Herisse M."/>
            <person name="Ishida K."/>
            <person name="Porter J.L."/>
            <person name="Howden B."/>
            <person name="Hertweck C."/>
            <person name="Stinear T.P."/>
            <person name="Pidot S.J."/>
        </authorList>
    </citation>
    <scope>NUCLEOTIDE SEQUENCE [LARGE SCALE GENOMIC DNA]</scope>
    <source>
        <strain evidence="16 17">AUSMDU00012717</strain>
    </source>
</reference>
<evidence type="ECO:0000256" key="3">
    <source>
        <dbReference type="ARBA" id="ARBA00007588"/>
    </source>
</evidence>
<keyword evidence="7" id="KW-0274">FAD</keyword>
<keyword evidence="6" id="KW-0285">Flavoprotein</keyword>
<dbReference type="InterPro" id="IPR036188">
    <property type="entry name" value="FAD/NAD-bd_sf"/>
</dbReference>
<dbReference type="EMBL" id="CP046172">
    <property type="protein sequence ID" value="QIS09867.1"/>
    <property type="molecule type" value="Genomic_DNA"/>
</dbReference>
<gene>
    <name evidence="16" type="ORF">F5544_09835</name>
</gene>
<evidence type="ECO:0000256" key="4">
    <source>
        <dbReference type="ARBA" id="ARBA00013076"/>
    </source>
</evidence>
<evidence type="ECO:0000256" key="7">
    <source>
        <dbReference type="ARBA" id="ARBA00022827"/>
    </source>
</evidence>
<evidence type="ECO:0000256" key="13">
    <source>
        <dbReference type="ARBA" id="ARBA00032493"/>
    </source>
</evidence>
<evidence type="ECO:0000256" key="8">
    <source>
        <dbReference type="ARBA" id="ARBA00022857"/>
    </source>
</evidence>
<evidence type="ECO:0000313" key="17">
    <source>
        <dbReference type="Proteomes" id="UP000503540"/>
    </source>
</evidence>
<evidence type="ECO:0000256" key="11">
    <source>
        <dbReference type="ARBA" id="ARBA00029939"/>
    </source>
</evidence>
<evidence type="ECO:0000256" key="5">
    <source>
        <dbReference type="ARBA" id="ARBA00016406"/>
    </source>
</evidence>
<evidence type="ECO:0000256" key="12">
    <source>
        <dbReference type="ARBA" id="ARBA00031158"/>
    </source>
</evidence>
<evidence type="ECO:0000256" key="10">
    <source>
        <dbReference type="ARBA" id="ARBA00023033"/>
    </source>
</evidence>
<dbReference type="PANTHER" id="PTHR42802">
    <property type="entry name" value="MONOOXYGENASE"/>
    <property type="match status" value="1"/>
</dbReference>
<dbReference type="InterPro" id="IPR007396">
    <property type="entry name" value="TR_PAI2-type"/>
</dbReference>
<dbReference type="GO" id="GO:0047091">
    <property type="term" value="F:L-lysine 6-monooxygenase (NADPH) activity"/>
    <property type="evidence" value="ECO:0007669"/>
    <property type="project" value="UniProtKB-EC"/>
</dbReference>
<keyword evidence="8" id="KW-0521">NADP</keyword>
<dbReference type="KEGG" id="nah:F5544_09835"/>
<evidence type="ECO:0000256" key="2">
    <source>
        <dbReference type="ARBA" id="ARBA00005102"/>
    </source>
</evidence>
<dbReference type="PANTHER" id="PTHR42802:SF1">
    <property type="entry name" value="L-ORNITHINE N(5)-MONOOXYGENASE"/>
    <property type="match status" value="1"/>
</dbReference>
<comment type="catalytic activity">
    <reaction evidence="15">
        <text>L-lysine + NADPH + O2 = N(6)-hydroxy-L-lysine + NADP(+) + H2O</text>
        <dbReference type="Rhea" id="RHEA:23228"/>
        <dbReference type="ChEBI" id="CHEBI:15377"/>
        <dbReference type="ChEBI" id="CHEBI:15379"/>
        <dbReference type="ChEBI" id="CHEBI:32551"/>
        <dbReference type="ChEBI" id="CHEBI:57783"/>
        <dbReference type="ChEBI" id="CHEBI:57820"/>
        <dbReference type="ChEBI" id="CHEBI:58349"/>
        <dbReference type="EC" id="1.14.13.59"/>
    </reaction>
</comment>
<keyword evidence="10 16" id="KW-0503">Monooxygenase</keyword>
<dbReference type="PRINTS" id="PR00368">
    <property type="entry name" value="FADPNR"/>
</dbReference>
<dbReference type="AlphaFoldDB" id="A0A6G9Y9W5"/>
<proteinExistence type="inferred from homology"/>
<evidence type="ECO:0000256" key="15">
    <source>
        <dbReference type="ARBA" id="ARBA00048407"/>
    </source>
</evidence>
<dbReference type="Gene3D" id="3.50.50.60">
    <property type="entry name" value="FAD/NAD(P)-binding domain"/>
    <property type="match status" value="1"/>
</dbReference>
<dbReference type="SUPFAM" id="SSF51905">
    <property type="entry name" value="FAD/NAD(P)-binding domain"/>
    <property type="match status" value="2"/>
</dbReference>
<keyword evidence="9" id="KW-0560">Oxidoreductase</keyword>
<comment type="pathway">
    <text evidence="2">Siderophore biosynthesis; mycobactin biosynthesis.</text>
</comment>
<organism evidence="16 17">
    <name type="scientific">Nocardia arthritidis</name>
    <dbReference type="NCBI Taxonomy" id="228602"/>
    <lineage>
        <taxon>Bacteria</taxon>
        <taxon>Bacillati</taxon>
        <taxon>Actinomycetota</taxon>
        <taxon>Actinomycetes</taxon>
        <taxon>Mycobacteriales</taxon>
        <taxon>Nocardiaceae</taxon>
        <taxon>Nocardia</taxon>
    </lineage>
</organism>
<dbReference type="SUPFAM" id="SSF50475">
    <property type="entry name" value="FMN-binding split barrel"/>
    <property type="match status" value="1"/>
</dbReference>
<evidence type="ECO:0000256" key="6">
    <source>
        <dbReference type="ARBA" id="ARBA00022630"/>
    </source>
</evidence>
<name>A0A6G9Y9W5_9NOCA</name>
<comment type="cofactor">
    <cofactor evidence="1">
        <name>FAD</name>
        <dbReference type="ChEBI" id="CHEBI:57692"/>
    </cofactor>
</comment>
<dbReference type="Pfam" id="PF13434">
    <property type="entry name" value="Lys_Orn_oxgnase"/>
    <property type="match status" value="1"/>
</dbReference>
<protein>
    <recommendedName>
        <fullName evidence="5">L-lysine N6-monooxygenase MbtG</fullName>
        <ecNumber evidence="4">1.14.13.59</ecNumber>
    </recommendedName>
    <alternativeName>
        <fullName evidence="14">Lysine 6-N-hydroxylase</fullName>
    </alternativeName>
    <alternativeName>
        <fullName evidence="13">Lysine N6-hydroxylase</fullName>
    </alternativeName>
    <alternativeName>
        <fullName evidence="11">Lysine-N-oxygenase</fullName>
    </alternativeName>
    <alternativeName>
        <fullName evidence="12">Mycobactin synthase protein G</fullName>
    </alternativeName>
</protein>
<dbReference type="GO" id="GO:0006879">
    <property type="term" value="P:intracellular iron ion homeostasis"/>
    <property type="evidence" value="ECO:0007669"/>
    <property type="project" value="TreeGrafter"/>
</dbReference>
<dbReference type="InterPro" id="IPR012349">
    <property type="entry name" value="Split_barrel_FMN-bd"/>
</dbReference>
<dbReference type="Proteomes" id="UP000503540">
    <property type="component" value="Chromosome"/>
</dbReference>
<evidence type="ECO:0000256" key="14">
    <source>
        <dbReference type="ARBA" id="ARBA00032738"/>
    </source>
</evidence>
<dbReference type="Pfam" id="PF04299">
    <property type="entry name" value="FMN_bind_2"/>
    <property type="match status" value="1"/>
</dbReference>
<accession>A0A6G9Y9W5</accession>
<keyword evidence="17" id="KW-1185">Reference proteome</keyword>
<sequence>MRRMRRGDWLRRAALPCIINKANLAYSFPETSGLLTARQGLPRVIPRLSGGRGAGSILRYSVSSSAVSAILEPVWNISAGTLRGEMNSSANGFEVSQLYDLVGVGFGPSNLALAVAAQEIDPVLNCLFVERSPEFSWHPGMMFEGSRMQISFLKDLVLMRNLASPYSFLNYLKQRGRLEDFVNLGDIYPSRMEYSDYLCWVAGHFDDDVVYGTEVTKVSLVDSRLFEIVMHDNSTNRSRVVRARNVVVAPGGTPKLPRGVDLDHVIHSSRFLPNFPQRWPDPATPRRLVVAGDGQSAAEIAAYVLQHHPDTELHLVIASYALRPADSSPFVNEQFYSTNSSSFYRESKSRRAGQLADLRNTNYGVVETTVLNELYRTAYLDKVRGCNRLVIHRYSRITGIRSDGGAVVTIEDRFDGTMRTIDCDAVVMATGYERQLDSRIFEEVIPHVAYDEAGDFIVSENYRVELSPGLTAGLYIQGLGERSFGIGDTLLSLLPFRSEQIVTDIRDRIVTAVYPPRRHLEENSDKLYAVIERFKLATVVSARGIDDPVVTRVPLILERGRGSHGVLFGHFDRANPHARLLDGRVITVLFHGPDSYISSHVYATDQLPTWNSVTVEVRGRARLLRDRDRIVAGLCRIAKISERFAVQSTLRSDDKRIVPLLEHIVAFEIEITDLVGRFKLSQDRDEEDRRLAAEELATAAGGQRDLIGYLVDMSLEQKSHDSALVNGSVGQHLPGGTHSGQHT</sequence>